<protein>
    <submittedName>
        <fullName evidence="3">Class B sortase</fullName>
    </submittedName>
</protein>
<accession>A0A9D2M6Y7</accession>
<dbReference type="InterPro" id="IPR005754">
    <property type="entry name" value="Sortase"/>
</dbReference>
<reference evidence="3" key="1">
    <citation type="journal article" date="2021" name="PeerJ">
        <title>Extensive microbial diversity within the chicken gut microbiome revealed by metagenomics and culture.</title>
        <authorList>
            <person name="Gilroy R."/>
            <person name="Ravi A."/>
            <person name="Getino M."/>
            <person name="Pursley I."/>
            <person name="Horton D.L."/>
            <person name="Alikhan N.F."/>
            <person name="Baker D."/>
            <person name="Gharbi K."/>
            <person name="Hall N."/>
            <person name="Watson M."/>
            <person name="Adriaenssens E.M."/>
            <person name="Foster-Nyarko E."/>
            <person name="Jarju S."/>
            <person name="Secka A."/>
            <person name="Antonio M."/>
            <person name="Oren A."/>
            <person name="Chaudhuri R.R."/>
            <person name="La Ragione R."/>
            <person name="Hildebrand F."/>
            <person name="Pallen M.J."/>
        </authorList>
    </citation>
    <scope>NUCLEOTIDE SEQUENCE</scope>
    <source>
        <strain evidence="3">ChiBcec8-13705</strain>
    </source>
</reference>
<dbReference type="AlphaFoldDB" id="A0A9D2M6Y7"/>
<organism evidence="3 4">
    <name type="scientific">Candidatus Gemmiger avicola</name>
    <dbReference type="NCBI Taxonomy" id="2838605"/>
    <lineage>
        <taxon>Bacteria</taxon>
        <taxon>Bacillati</taxon>
        <taxon>Bacillota</taxon>
        <taxon>Clostridia</taxon>
        <taxon>Eubacteriales</taxon>
        <taxon>Gemmiger</taxon>
    </lineage>
</organism>
<dbReference type="Proteomes" id="UP000886803">
    <property type="component" value="Unassembled WGS sequence"/>
</dbReference>
<dbReference type="CDD" id="cd05826">
    <property type="entry name" value="Sortase_B"/>
    <property type="match status" value="1"/>
</dbReference>
<feature type="active site" description="Proton donor/acceptor" evidence="2">
    <location>
        <position position="82"/>
    </location>
</feature>
<dbReference type="GO" id="GO:0016787">
    <property type="term" value="F:hydrolase activity"/>
    <property type="evidence" value="ECO:0007669"/>
    <property type="project" value="UniProtKB-KW"/>
</dbReference>
<dbReference type="InterPro" id="IPR023365">
    <property type="entry name" value="Sortase_dom-sf"/>
</dbReference>
<comment type="caution">
    <text evidence="3">The sequence shown here is derived from an EMBL/GenBank/DDBJ whole genome shotgun (WGS) entry which is preliminary data.</text>
</comment>
<name>A0A9D2M6Y7_9FIRM</name>
<proteinExistence type="predicted"/>
<evidence type="ECO:0000313" key="4">
    <source>
        <dbReference type="Proteomes" id="UP000886803"/>
    </source>
</evidence>
<dbReference type="Gene3D" id="2.40.260.10">
    <property type="entry name" value="Sortase"/>
    <property type="match status" value="1"/>
</dbReference>
<evidence type="ECO:0000256" key="2">
    <source>
        <dbReference type="PIRSR" id="PIRSR605754-1"/>
    </source>
</evidence>
<evidence type="ECO:0000313" key="3">
    <source>
        <dbReference type="EMBL" id="HJB42536.1"/>
    </source>
</evidence>
<dbReference type="InterPro" id="IPR009835">
    <property type="entry name" value="SrtB"/>
</dbReference>
<dbReference type="EMBL" id="DWYG01000144">
    <property type="protein sequence ID" value="HJB42536.1"/>
    <property type="molecule type" value="Genomic_DNA"/>
</dbReference>
<dbReference type="SUPFAM" id="SSF63817">
    <property type="entry name" value="Sortase"/>
    <property type="match status" value="1"/>
</dbReference>
<evidence type="ECO:0000256" key="1">
    <source>
        <dbReference type="ARBA" id="ARBA00022801"/>
    </source>
</evidence>
<dbReference type="Pfam" id="PF04203">
    <property type="entry name" value="Sortase"/>
    <property type="match status" value="1"/>
</dbReference>
<reference evidence="3" key="2">
    <citation type="submission" date="2021-04" db="EMBL/GenBank/DDBJ databases">
        <authorList>
            <person name="Gilroy R."/>
        </authorList>
    </citation>
    <scope>NUCLEOTIDE SEQUENCE</scope>
    <source>
        <strain evidence="3">ChiBcec8-13705</strain>
    </source>
</reference>
<feature type="active site" description="Acyl-thioester intermediate" evidence="2">
    <location>
        <position position="179"/>
    </location>
</feature>
<feature type="non-terminal residue" evidence="3">
    <location>
        <position position="1"/>
    </location>
</feature>
<gene>
    <name evidence="3" type="ORF">H9945_08560</name>
</gene>
<sequence>ETTVDNATRFAPLVARNPDFVGWIKIEGTNLSFPVMYSPDRPDFYLRHDFSQQYSNYGTPYLDEDCTLTADAQSNNLVIYGHNMKTGTIFGCLTDYKEASMYEEHPTIRLDTLYGGGDYEVYAAFAIDVVQDTSFPYNTFLDMDEATFNEFVAETKRRSDVDSGITPSYGDQLLTLSTCEYSSANGRYVVCARLAQDAGGAG</sequence>
<keyword evidence="1" id="KW-0378">Hydrolase</keyword>